<dbReference type="InParanoid" id="A8N0T2"/>
<feature type="region of interest" description="Disordered" evidence="1">
    <location>
        <begin position="630"/>
        <end position="664"/>
    </location>
</feature>
<dbReference type="EMBL" id="AACS02000001">
    <property type="protein sequence ID" value="EAU93316.2"/>
    <property type="molecule type" value="Genomic_DNA"/>
</dbReference>
<organism evidence="3 4">
    <name type="scientific">Coprinopsis cinerea (strain Okayama-7 / 130 / ATCC MYA-4618 / FGSC 9003)</name>
    <name type="common">Inky cap fungus</name>
    <name type="synonym">Hormographiella aspergillata</name>
    <dbReference type="NCBI Taxonomy" id="240176"/>
    <lineage>
        <taxon>Eukaryota</taxon>
        <taxon>Fungi</taxon>
        <taxon>Dikarya</taxon>
        <taxon>Basidiomycota</taxon>
        <taxon>Agaricomycotina</taxon>
        <taxon>Agaricomycetes</taxon>
        <taxon>Agaricomycetidae</taxon>
        <taxon>Agaricales</taxon>
        <taxon>Agaricineae</taxon>
        <taxon>Psathyrellaceae</taxon>
        <taxon>Coprinopsis</taxon>
    </lineage>
</organism>
<keyword evidence="4" id="KW-1185">Reference proteome</keyword>
<dbReference type="HOGENOM" id="CLU_002353_0_0_1"/>
<dbReference type="InterPro" id="IPR018849">
    <property type="entry name" value="Urb2/Npa2_C"/>
</dbReference>
<dbReference type="RefSeq" id="XP_001828483.2">
    <property type="nucleotide sequence ID" value="XM_001828431.2"/>
</dbReference>
<feature type="compositionally biased region" description="Basic and acidic residues" evidence="1">
    <location>
        <begin position="631"/>
        <end position="646"/>
    </location>
</feature>
<protein>
    <recommendedName>
        <fullName evidence="2">Nucleolar 27S pre-rRNA processing Urb2/Npa2 C-terminal domain-containing protein</fullName>
    </recommendedName>
</protein>
<comment type="caution">
    <text evidence="3">The sequence shown here is derived from an EMBL/GenBank/DDBJ whole genome shotgun (WGS) entry which is preliminary data.</text>
</comment>
<feature type="domain" description="Nucleolar 27S pre-rRNA processing Urb2/Npa2 C-terminal" evidence="2">
    <location>
        <begin position="1278"/>
        <end position="1516"/>
    </location>
</feature>
<sequence>MTVLQSSQNFVRALKSPSDPPVAGGPLKIALAEQAWRDTSFRIPNKTEVIVDWLLTKFLKEKPADIKDSSIADIRYWKLLDEIISNEKLNSSSSTAWIKALLGRISVVPIVTSLLTSLNAVQTLEDLLEYASSALSVLWPLGTQKLTTEVLLGCWTTFLTKSIPFADNTSLQKIGVLITETYRQSLSNSSARKKIHTTFIQNHDHLKAWIQHLSPSSSANEALHKSTLLAGTDTLFNIDILRQIQDSKDHDFPLIHSLLALSKHHRQLVLGILPTLFTHYVAALRRHKSGLFSTGSSSGGGSQRPELNATALHFFSLCQDVLNLQEFGDEDTWTTACKLLDIVDQEHLYLSTAENEAASLVLAKNLELALRGLAECYKEERLGITNAIVNTLSALTRIDCDLILPSTPSIISRLLCIPTTHLEHFTFFDLLLEYHTKTRTLNDYISVLFSSLPNSPSSSSTPLPALPLTAPQRYTLHLSSPVLDTHHLEKLSRALHQFLTPGQCAKTTTSTISIVSTLHERFKGAQKGGEGDGESALGSSKKKKKKRKSEVGEAMDVDGESPSPATASKGEQDPDILAASFTLSSRLAQIVLGSLPLHTLSQEQHDEVHPPLKSFFADFVQHHISKSVKALAKDATERESSPDKSGKSSKRKHRDAEEGEGASGDWASQITLGALLRLEYALERAPGLDLRSEGDSKTRKRLVQLLKMDDLLPEFVLEITRILLLHAPPTPDSDAIDVLDPILSYIEREPPSSTVRMSWSGQPHQLVQSDSGRAQARLGVLHLLLERWLPVVDTLATPEQLGRLVKIIMNLPLDLSSLSTRLEDRGSLYPEHLLLRTLRSAHFWELHNLRAAFLAHLITSTSTLDDNTRSNTAESENLITQSYRLLLFFPVEYFAKQSRGEFVKRALNADRVLSRGRGSEASAVLRLFLERTFRFIGTVEQQAPSEMVEFLLHLLQEPEGEIEKSYLDSTLGLASLYILEIFRQCSKSTSGEIPKILSSYTQYPLFDASSHTIRRQSLIRMVDLITKELVFTNFSPDNQTAFRDLHSHLSSHLQPLMQSLLQLDASDLKALSNAPEVLSGWHAMLSLGRWLGVECSISTLKLFGQDLAKRFNLGFRRAVQCSPQQVETETKAEEKEALNEEWLDDMAILPVAIVMQELYYRDAMEQNEQLELGVAVYLSSVQSVSSQGRGRVDDYMGRASRLLSPESYGHVLELIGEGLSKASISQDALEDLIHLASVFLREHPQNTLKLTQSFVTTCINAFNGNEVYVDGPVELRLQVLSLLNQHCSERPAALRLLDISPLFLLLSKYLSPSPAHVHDPTTSPAIFHKLVSILNALVRLRRDLLLPLLPHLGMILRQLLFCMRSPRAQLGSKQTEMVLNSLPRWIGSNGTGLGVEEAKALSRLLETLTTKTVPRTHTSSTSTTESTKAESLSAPLSKHAAYILTAYISLLTDPLSSLSFLSLSVRKELMPGMYALCGMMNEHSRDSLMVSGLDAAGKVVFKGLWKEWEKVRYVGKG</sequence>
<dbReference type="KEGG" id="cci:CC1G_08629"/>
<evidence type="ECO:0000256" key="1">
    <source>
        <dbReference type="SAM" id="MobiDB-lite"/>
    </source>
</evidence>
<dbReference type="Proteomes" id="UP000001861">
    <property type="component" value="Unassembled WGS sequence"/>
</dbReference>
<dbReference type="VEuPathDB" id="FungiDB:CC1G_08629"/>
<dbReference type="Pfam" id="PF10441">
    <property type="entry name" value="Urb2"/>
    <property type="match status" value="1"/>
</dbReference>
<dbReference type="STRING" id="240176.A8N0T2"/>
<dbReference type="eggNOG" id="ENOG502S5N7">
    <property type="taxonomic scope" value="Eukaryota"/>
</dbReference>
<dbReference type="GeneID" id="6004907"/>
<evidence type="ECO:0000313" key="4">
    <source>
        <dbReference type="Proteomes" id="UP000001861"/>
    </source>
</evidence>
<reference evidence="3 4" key="1">
    <citation type="journal article" date="2010" name="Proc. Natl. Acad. Sci. U.S.A.">
        <title>Insights into evolution of multicellular fungi from the assembled chromosomes of the mushroom Coprinopsis cinerea (Coprinus cinereus).</title>
        <authorList>
            <person name="Stajich J.E."/>
            <person name="Wilke S.K."/>
            <person name="Ahren D."/>
            <person name="Au C.H."/>
            <person name="Birren B.W."/>
            <person name="Borodovsky M."/>
            <person name="Burns C."/>
            <person name="Canback B."/>
            <person name="Casselton L.A."/>
            <person name="Cheng C.K."/>
            <person name="Deng J."/>
            <person name="Dietrich F.S."/>
            <person name="Fargo D.C."/>
            <person name="Farman M.L."/>
            <person name="Gathman A.C."/>
            <person name="Goldberg J."/>
            <person name="Guigo R."/>
            <person name="Hoegger P.J."/>
            <person name="Hooker J.B."/>
            <person name="Huggins A."/>
            <person name="James T.Y."/>
            <person name="Kamada T."/>
            <person name="Kilaru S."/>
            <person name="Kodira C."/>
            <person name="Kues U."/>
            <person name="Kupfer D."/>
            <person name="Kwan H.S."/>
            <person name="Lomsadze A."/>
            <person name="Li W."/>
            <person name="Lilly W.W."/>
            <person name="Ma L.J."/>
            <person name="Mackey A.J."/>
            <person name="Manning G."/>
            <person name="Martin F."/>
            <person name="Muraguchi H."/>
            <person name="Natvig D.O."/>
            <person name="Palmerini H."/>
            <person name="Ramesh M.A."/>
            <person name="Rehmeyer C.J."/>
            <person name="Roe B.A."/>
            <person name="Shenoy N."/>
            <person name="Stanke M."/>
            <person name="Ter-Hovhannisyan V."/>
            <person name="Tunlid A."/>
            <person name="Velagapudi R."/>
            <person name="Vision T.J."/>
            <person name="Zeng Q."/>
            <person name="Zolan M.E."/>
            <person name="Pukkila P.J."/>
        </authorList>
    </citation>
    <scope>NUCLEOTIDE SEQUENCE [LARGE SCALE GENOMIC DNA]</scope>
    <source>
        <strain evidence="4">Okayama-7 / 130 / ATCC MYA-4618 / FGSC 9003</strain>
    </source>
</reference>
<feature type="region of interest" description="Disordered" evidence="1">
    <location>
        <begin position="523"/>
        <end position="573"/>
    </location>
</feature>
<dbReference type="OrthoDB" id="160374at2759"/>
<evidence type="ECO:0000313" key="3">
    <source>
        <dbReference type="EMBL" id="EAU93316.2"/>
    </source>
</evidence>
<dbReference type="OMA" id="KALWKEY"/>
<evidence type="ECO:0000259" key="2">
    <source>
        <dbReference type="Pfam" id="PF10441"/>
    </source>
</evidence>
<proteinExistence type="predicted"/>
<gene>
    <name evidence="3" type="ORF">CC1G_08629</name>
</gene>
<name>A8N0T2_COPC7</name>
<accession>A8N0T2</accession>